<dbReference type="Gene3D" id="1.20.1250.20">
    <property type="entry name" value="MFS general substrate transporter like domains"/>
    <property type="match status" value="2"/>
</dbReference>
<feature type="transmembrane region" description="Helical" evidence="7">
    <location>
        <begin position="548"/>
        <end position="567"/>
    </location>
</feature>
<reference evidence="9 10" key="1">
    <citation type="journal article" date="2024" name="IMA Fungus">
        <title>IMA Genome - F19 : A genome assembly and annotation guide to empower mycologists, including annotated draft genome sequences of Ceratocystis pirilliformis, Diaporthe australafricana, Fusarium ophioides, Paecilomyces lecythidis, and Sporothrix stenoceras.</title>
        <authorList>
            <person name="Aylward J."/>
            <person name="Wilson A.M."/>
            <person name="Visagie C.M."/>
            <person name="Spraker J."/>
            <person name="Barnes I."/>
            <person name="Buitendag C."/>
            <person name="Ceriani C."/>
            <person name="Del Mar Angel L."/>
            <person name="du Plessis D."/>
            <person name="Fuchs T."/>
            <person name="Gasser K."/>
            <person name="Kramer D."/>
            <person name="Li W."/>
            <person name="Munsamy K."/>
            <person name="Piso A."/>
            <person name="Price J.L."/>
            <person name="Sonnekus B."/>
            <person name="Thomas C."/>
            <person name="van der Nest A."/>
            <person name="van Dijk A."/>
            <person name="van Heerden A."/>
            <person name="van Vuuren N."/>
            <person name="Yilmaz N."/>
            <person name="Duong T.A."/>
            <person name="van der Merwe N.A."/>
            <person name="Wingfield M.J."/>
            <person name="Wingfield B.D."/>
        </authorList>
    </citation>
    <scope>NUCLEOTIDE SEQUENCE [LARGE SCALE GENOMIC DNA]</scope>
    <source>
        <strain evidence="9 10">CMW 5346</strain>
    </source>
</reference>
<accession>A0ABR3YPE6</accession>
<feature type="transmembrane region" description="Helical" evidence="7">
    <location>
        <begin position="291"/>
        <end position="308"/>
    </location>
</feature>
<evidence type="ECO:0000256" key="1">
    <source>
        <dbReference type="ARBA" id="ARBA00004141"/>
    </source>
</evidence>
<feature type="domain" description="Major facilitator superfamily (MFS) profile" evidence="8">
    <location>
        <begin position="58"/>
        <end position="572"/>
    </location>
</feature>
<name>A0ABR3YPE6_9PEZI</name>
<keyword evidence="10" id="KW-1185">Reference proteome</keyword>
<feature type="transmembrane region" description="Helical" evidence="7">
    <location>
        <begin position="328"/>
        <end position="349"/>
    </location>
</feature>
<dbReference type="Pfam" id="PF06609">
    <property type="entry name" value="TRI12"/>
    <property type="match status" value="1"/>
</dbReference>
<dbReference type="EMBL" id="JAWCUI010000068">
    <property type="protein sequence ID" value="KAL1889865.1"/>
    <property type="molecule type" value="Genomic_DNA"/>
</dbReference>
<dbReference type="PANTHER" id="PTHR23501:SF195">
    <property type="entry name" value="PEP5"/>
    <property type="match status" value="1"/>
</dbReference>
<dbReference type="InterPro" id="IPR036259">
    <property type="entry name" value="MFS_trans_sf"/>
</dbReference>
<feature type="transmembrane region" description="Helical" evidence="7">
    <location>
        <begin position="125"/>
        <end position="143"/>
    </location>
</feature>
<dbReference type="InterPro" id="IPR020846">
    <property type="entry name" value="MFS_dom"/>
</dbReference>
<feature type="transmembrane region" description="Helical" evidence="7">
    <location>
        <begin position="452"/>
        <end position="479"/>
    </location>
</feature>
<feature type="transmembrane region" description="Helical" evidence="7">
    <location>
        <begin position="95"/>
        <end position="113"/>
    </location>
</feature>
<comment type="subcellular location">
    <subcellularLocation>
        <location evidence="1">Membrane</location>
        <topology evidence="1">Multi-pass membrane protein</topology>
    </subcellularLocation>
</comment>
<evidence type="ECO:0000313" key="9">
    <source>
        <dbReference type="EMBL" id="KAL1889865.1"/>
    </source>
</evidence>
<dbReference type="Proteomes" id="UP001583186">
    <property type="component" value="Unassembled WGS sequence"/>
</dbReference>
<dbReference type="SUPFAM" id="SSF103473">
    <property type="entry name" value="MFS general substrate transporter"/>
    <property type="match status" value="1"/>
</dbReference>
<feature type="transmembrane region" description="Helical" evidence="7">
    <location>
        <begin position="182"/>
        <end position="200"/>
    </location>
</feature>
<keyword evidence="3 7" id="KW-0812">Transmembrane</keyword>
<gene>
    <name evidence="9" type="ORF">Sste5346_008588</name>
</gene>
<organism evidence="9 10">
    <name type="scientific">Sporothrix stenoceras</name>
    <dbReference type="NCBI Taxonomy" id="5173"/>
    <lineage>
        <taxon>Eukaryota</taxon>
        <taxon>Fungi</taxon>
        <taxon>Dikarya</taxon>
        <taxon>Ascomycota</taxon>
        <taxon>Pezizomycotina</taxon>
        <taxon>Sordariomycetes</taxon>
        <taxon>Sordariomycetidae</taxon>
        <taxon>Ophiostomatales</taxon>
        <taxon>Ophiostomataceae</taxon>
        <taxon>Sporothrix</taxon>
    </lineage>
</organism>
<evidence type="ECO:0000256" key="3">
    <source>
        <dbReference type="ARBA" id="ARBA00022692"/>
    </source>
</evidence>
<evidence type="ECO:0000256" key="7">
    <source>
        <dbReference type="SAM" id="Phobius"/>
    </source>
</evidence>
<evidence type="ECO:0000256" key="6">
    <source>
        <dbReference type="SAM" id="MobiDB-lite"/>
    </source>
</evidence>
<comment type="caution">
    <text evidence="9">The sequence shown here is derived from an EMBL/GenBank/DDBJ whole genome shotgun (WGS) entry which is preliminary data.</text>
</comment>
<dbReference type="InterPro" id="IPR010573">
    <property type="entry name" value="MFS_Str1/Tri12-like"/>
</dbReference>
<feature type="transmembrane region" description="Helical" evidence="7">
    <location>
        <begin position="60"/>
        <end position="83"/>
    </location>
</feature>
<feature type="transmembrane region" description="Helical" evidence="7">
    <location>
        <begin position="394"/>
        <end position="413"/>
    </location>
</feature>
<feature type="transmembrane region" description="Helical" evidence="7">
    <location>
        <begin position="220"/>
        <end position="238"/>
    </location>
</feature>
<evidence type="ECO:0000256" key="2">
    <source>
        <dbReference type="ARBA" id="ARBA00022448"/>
    </source>
</evidence>
<dbReference type="PROSITE" id="PS50850">
    <property type="entry name" value="MFS"/>
    <property type="match status" value="1"/>
</dbReference>
<evidence type="ECO:0000259" key="8">
    <source>
        <dbReference type="PROSITE" id="PS50850"/>
    </source>
</evidence>
<keyword evidence="4 7" id="KW-1133">Transmembrane helix</keyword>
<evidence type="ECO:0000256" key="4">
    <source>
        <dbReference type="ARBA" id="ARBA00022989"/>
    </source>
</evidence>
<evidence type="ECO:0000256" key="5">
    <source>
        <dbReference type="ARBA" id="ARBA00023136"/>
    </source>
</evidence>
<dbReference type="PANTHER" id="PTHR23501">
    <property type="entry name" value="MAJOR FACILITATOR SUPERFAMILY"/>
    <property type="match status" value="1"/>
</dbReference>
<feature type="compositionally biased region" description="Polar residues" evidence="6">
    <location>
        <begin position="1"/>
        <end position="12"/>
    </location>
</feature>
<sequence length="604" mass="64161">MAVSINTGTQEAENSKDSKRNNTPVDKTQHIELRTFGDDEVDEREYLPFSWDRHLLMNLAALYLTFFASVWGTGMPGGSIVYIQLEYPLTPATRVNWVSAVAGLMQSVICIFIGDLSDIFGRQKFLLVGMASGAVGMLLGACANNVNEIIGGQVLNGVGVSVGILSIPLLAEVIPKRYRGPIIGGAALLAGVVGIGAGVLQGALMKYNIMGVNRGWRVTFYMGGGWYAIAAAMLLLFYRPKERPNPEGISVMTRVLRIDWVGIFLATLGLLLFLLGLQYGGNPYPWTSARVLSMIIIGALLMVCCVIWEWKFVKDGMVPRSLFRHRNFAVAIGLNFVEGMVGFSCQAFIPQMLVKFITQDLILIPAYSIPGNCCTVIGAMGGGLLTAKMRETKWVAVAGVGCLLICVATLPTMSPTASLAAFFVPSLVGMLGIGTLGGVISTIASLCTPDEYIAASVSIGQSLRGLGGSIAVVAFSSIYSSKLTTILPSKEAAAVIAAGLPPSSVQPLLLASASNNATAIAQVPGVTQQILQALSSASAEGYAASFRYIWYATLPFTVVTFALSLFLKPTKDQMTRVISAAVKNGVTYKAEQEAISAKAEVTMA</sequence>
<proteinExistence type="predicted"/>
<feature type="transmembrane region" description="Helical" evidence="7">
    <location>
        <begin position="361"/>
        <end position="387"/>
    </location>
</feature>
<keyword evidence="2" id="KW-0813">Transport</keyword>
<feature type="transmembrane region" description="Helical" evidence="7">
    <location>
        <begin position="258"/>
        <end position="279"/>
    </location>
</feature>
<evidence type="ECO:0000313" key="10">
    <source>
        <dbReference type="Proteomes" id="UP001583186"/>
    </source>
</evidence>
<feature type="region of interest" description="Disordered" evidence="6">
    <location>
        <begin position="1"/>
        <end position="29"/>
    </location>
</feature>
<feature type="transmembrane region" description="Helical" evidence="7">
    <location>
        <begin position="149"/>
        <end position="170"/>
    </location>
</feature>
<feature type="transmembrane region" description="Helical" evidence="7">
    <location>
        <begin position="419"/>
        <end position="440"/>
    </location>
</feature>
<protein>
    <recommendedName>
        <fullName evidence="8">Major facilitator superfamily (MFS) profile domain-containing protein</fullName>
    </recommendedName>
</protein>
<keyword evidence="5 7" id="KW-0472">Membrane</keyword>